<feature type="transmembrane region" description="Helical" evidence="7">
    <location>
        <begin position="186"/>
        <end position="205"/>
    </location>
</feature>
<feature type="transmembrane region" description="Helical" evidence="7">
    <location>
        <begin position="86"/>
        <end position="104"/>
    </location>
</feature>
<feature type="transmembrane region" description="Helical" evidence="7">
    <location>
        <begin position="144"/>
        <end position="166"/>
    </location>
</feature>
<dbReference type="SUPFAM" id="SSF103473">
    <property type="entry name" value="MFS general substrate transporter"/>
    <property type="match status" value="1"/>
</dbReference>
<feature type="domain" description="Major facilitator superfamily (MFS) profile" evidence="8">
    <location>
        <begin position="19"/>
        <end position="412"/>
    </location>
</feature>
<keyword evidence="4 7" id="KW-0812">Transmembrane</keyword>
<evidence type="ECO:0000256" key="4">
    <source>
        <dbReference type="ARBA" id="ARBA00022692"/>
    </source>
</evidence>
<dbReference type="GO" id="GO:0022857">
    <property type="term" value="F:transmembrane transporter activity"/>
    <property type="evidence" value="ECO:0007669"/>
    <property type="project" value="InterPro"/>
</dbReference>
<dbReference type="GO" id="GO:0005886">
    <property type="term" value="C:plasma membrane"/>
    <property type="evidence" value="ECO:0007669"/>
    <property type="project" value="UniProtKB-SubCell"/>
</dbReference>
<feature type="transmembrane region" description="Helical" evidence="7">
    <location>
        <begin position="261"/>
        <end position="281"/>
    </location>
</feature>
<feature type="transmembrane region" description="Helical" evidence="7">
    <location>
        <begin position="225"/>
        <end position="249"/>
    </location>
</feature>
<evidence type="ECO:0000256" key="6">
    <source>
        <dbReference type="ARBA" id="ARBA00023136"/>
    </source>
</evidence>
<dbReference type="PANTHER" id="PTHR23517">
    <property type="entry name" value="RESISTANCE PROTEIN MDTM, PUTATIVE-RELATED-RELATED"/>
    <property type="match status" value="1"/>
</dbReference>
<protein>
    <submittedName>
        <fullName evidence="9">Unannotated protein</fullName>
    </submittedName>
</protein>
<feature type="transmembrane region" description="Helical" evidence="7">
    <location>
        <begin position="290"/>
        <end position="309"/>
    </location>
</feature>
<dbReference type="InterPro" id="IPR011701">
    <property type="entry name" value="MFS"/>
</dbReference>
<proteinExistence type="predicted"/>
<dbReference type="PANTHER" id="PTHR23517:SF2">
    <property type="entry name" value="MULTIDRUG RESISTANCE PROTEIN MDTH"/>
    <property type="match status" value="1"/>
</dbReference>
<dbReference type="Pfam" id="PF07690">
    <property type="entry name" value="MFS_1"/>
    <property type="match status" value="1"/>
</dbReference>
<feature type="transmembrane region" description="Helical" evidence="7">
    <location>
        <begin position="23"/>
        <end position="45"/>
    </location>
</feature>
<feature type="transmembrane region" description="Helical" evidence="7">
    <location>
        <begin position="315"/>
        <end position="336"/>
    </location>
</feature>
<reference evidence="9" key="1">
    <citation type="submission" date="2020-05" db="EMBL/GenBank/DDBJ databases">
        <authorList>
            <person name="Chiriac C."/>
            <person name="Salcher M."/>
            <person name="Ghai R."/>
            <person name="Kavagutti S V."/>
        </authorList>
    </citation>
    <scope>NUCLEOTIDE SEQUENCE</scope>
</reference>
<dbReference type="PROSITE" id="PS50850">
    <property type="entry name" value="MFS"/>
    <property type="match status" value="1"/>
</dbReference>
<gene>
    <name evidence="9" type="ORF">UFOPK3554_00937</name>
</gene>
<evidence type="ECO:0000313" key="9">
    <source>
        <dbReference type="EMBL" id="CAB5240594.1"/>
    </source>
</evidence>
<dbReference type="Gene3D" id="1.20.1250.20">
    <property type="entry name" value="MFS general substrate transporter like domains"/>
    <property type="match status" value="1"/>
</dbReference>
<dbReference type="InterPro" id="IPR050171">
    <property type="entry name" value="MFS_Transporters"/>
</dbReference>
<keyword evidence="2" id="KW-0813">Transport</keyword>
<accession>A0A6J7XTB9</accession>
<name>A0A6J7XTB9_9ZZZZ</name>
<evidence type="ECO:0000259" key="8">
    <source>
        <dbReference type="PROSITE" id="PS50850"/>
    </source>
</evidence>
<evidence type="ECO:0000256" key="7">
    <source>
        <dbReference type="SAM" id="Phobius"/>
    </source>
</evidence>
<dbReference type="InterPro" id="IPR036259">
    <property type="entry name" value="MFS_trans_sf"/>
</dbReference>
<dbReference type="InterPro" id="IPR020846">
    <property type="entry name" value="MFS_dom"/>
</dbReference>
<keyword evidence="5 7" id="KW-1133">Transmembrane helix</keyword>
<feature type="transmembrane region" description="Helical" evidence="7">
    <location>
        <begin position="110"/>
        <end position="132"/>
    </location>
</feature>
<keyword evidence="3" id="KW-1003">Cell membrane</keyword>
<organism evidence="9">
    <name type="scientific">freshwater metagenome</name>
    <dbReference type="NCBI Taxonomy" id="449393"/>
    <lineage>
        <taxon>unclassified sequences</taxon>
        <taxon>metagenomes</taxon>
        <taxon>ecological metagenomes</taxon>
    </lineage>
</organism>
<evidence type="ECO:0000256" key="1">
    <source>
        <dbReference type="ARBA" id="ARBA00004651"/>
    </source>
</evidence>
<dbReference type="AlphaFoldDB" id="A0A6J7XTB9"/>
<sequence>MPSLIPASIREFTDLLNPSSRRLLIGLVLNSMGGGMTMSLLLVYLHDLRGFTNTFGGLVLSVGAAVSLMASGPYGALVDRIGPKKVLAAGLLLESAGAFSWSLVTTHWQAMATTVLVSLGASAVWSPQMVALTRLTPKEHRQKIFGLNFMLLNLGLGLGSLIAASIISEGSLQSFKILYYVDSFTFFAYFAIVISINSALIGKYVPEDKEEAKGSYRDLLSNRPIILLAVSGLVLMTFGYGVLASGIPLYSTQYLGLSPKWLGVIFGANTFSIVIFQPYVLRKLSKRSKYSAIISVGAFWAASWAVVGLSALLPMFLAGLAICISQIIFAFGEMIWSPSAPTLINELSPENIRGRANALVGLQWSVSGVLGPAITGLMFGAGLEQWWVLVMFLGALLPIPLLIRLRKMVPGH</sequence>
<evidence type="ECO:0000256" key="5">
    <source>
        <dbReference type="ARBA" id="ARBA00022989"/>
    </source>
</evidence>
<keyword evidence="6 7" id="KW-0472">Membrane</keyword>
<evidence type="ECO:0000256" key="2">
    <source>
        <dbReference type="ARBA" id="ARBA00022448"/>
    </source>
</evidence>
<feature type="transmembrane region" description="Helical" evidence="7">
    <location>
        <begin position="385"/>
        <end position="403"/>
    </location>
</feature>
<evidence type="ECO:0000256" key="3">
    <source>
        <dbReference type="ARBA" id="ARBA00022475"/>
    </source>
</evidence>
<comment type="subcellular location">
    <subcellularLocation>
        <location evidence="1">Cell membrane</location>
        <topology evidence="1">Multi-pass membrane protein</topology>
    </subcellularLocation>
</comment>
<feature type="transmembrane region" description="Helical" evidence="7">
    <location>
        <begin position="51"/>
        <end position="74"/>
    </location>
</feature>
<dbReference type="EMBL" id="CAFBSG010000013">
    <property type="protein sequence ID" value="CAB5240594.1"/>
    <property type="molecule type" value="Genomic_DNA"/>
</dbReference>
<feature type="transmembrane region" description="Helical" evidence="7">
    <location>
        <begin position="356"/>
        <end position="379"/>
    </location>
</feature>